<gene>
    <name evidence="2" type="ORF">KIW84_035223</name>
</gene>
<name>A0A9D4Y0T3_PEA</name>
<protein>
    <recommendedName>
        <fullName evidence="1">Arabidopsis retrotransposon Orf1 C-terminal domain-containing protein</fullName>
    </recommendedName>
</protein>
<dbReference type="Pfam" id="PF03078">
    <property type="entry name" value="ATHILA"/>
    <property type="match status" value="1"/>
</dbReference>
<evidence type="ECO:0000313" key="3">
    <source>
        <dbReference type="Proteomes" id="UP001058974"/>
    </source>
</evidence>
<dbReference type="EMBL" id="JAMSHJ010000003">
    <property type="protein sequence ID" value="KAI5430991.1"/>
    <property type="molecule type" value="Genomic_DNA"/>
</dbReference>
<dbReference type="Proteomes" id="UP001058974">
    <property type="component" value="Chromosome 3"/>
</dbReference>
<dbReference type="Gramene" id="Psat03G0522300-T1">
    <property type="protein sequence ID" value="KAI5430991.1"/>
    <property type="gene ID" value="KIW84_035223"/>
</dbReference>
<proteinExistence type="predicted"/>
<organism evidence="2 3">
    <name type="scientific">Pisum sativum</name>
    <name type="common">Garden pea</name>
    <name type="synonym">Lathyrus oleraceus</name>
    <dbReference type="NCBI Taxonomy" id="3888"/>
    <lineage>
        <taxon>Eukaryota</taxon>
        <taxon>Viridiplantae</taxon>
        <taxon>Streptophyta</taxon>
        <taxon>Embryophyta</taxon>
        <taxon>Tracheophyta</taxon>
        <taxon>Spermatophyta</taxon>
        <taxon>Magnoliopsida</taxon>
        <taxon>eudicotyledons</taxon>
        <taxon>Gunneridae</taxon>
        <taxon>Pentapetalae</taxon>
        <taxon>rosids</taxon>
        <taxon>fabids</taxon>
        <taxon>Fabales</taxon>
        <taxon>Fabaceae</taxon>
        <taxon>Papilionoideae</taxon>
        <taxon>50 kb inversion clade</taxon>
        <taxon>NPAAA clade</taxon>
        <taxon>Hologalegina</taxon>
        <taxon>IRL clade</taxon>
        <taxon>Fabeae</taxon>
        <taxon>Lathyrus</taxon>
    </lineage>
</organism>
<keyword evidence="3" id="KW-1185">Reference proteome</keyword>
<sequence length="153" mass="17385">MPPRRILTRKQQVAEMAKSRKCPSRNPNPHNIVFDNPEQERRYQIHRKRKLTPTRYMCEHTLNALGLKMELFNNYHELSVEELAAILRLPLNRPGAVPDGFSPKDLWITITGRTNYSSKGAKASGIQNPCSRYAQKGLAYTMFGRGDSTGVAT</sequence>
<evidence type="ECO:0000313" key="2">
    <source>
        <dbReference type="EMBL" id="KAI5430991.1"/>
    </source>
</evidence>
<dbReference type="InterPro" id="IPR004312">
    <property type="entry name" value="ATHILA_Orf1_C"/>
</dbReference>
<reference evidence="2 3" key="1">
    <citation type="journal article" date="2022" name="Nat. Genet.">
        <title>Improved pea reference genome and pan-genome highlight genomic features and evolutionary characteristics.</title>
        <authorList>
            <person name="Yang T."/>
            <person name="Liu R."/>
            <person name="Luo Y."/>
            <person name="Hu S."/>
            <person name="Wang D."/>
            <person name="Wang C."/>
            <person name="Pandey M.K."/>
            <person name="Ge S."/>
            <person name="Xu Q."/>
            <person name="Li N."/>
            <person name="Li G."/>
            <person name="Huang Y."/>
            <person name="Saxena R.K."/>
            <person name="Ji Y."/>
            <person name="Li M."/>
            <person name="Yan X."/>
            <person name="He Y."/>
            <person name="Liu Y."/>
            <person name="Wang X."/>
            <person name="Xiang C."/>
            <person name="Varshney R.K."/>
            <person name="Ding H."/>
            <person name="Gao S."/>
            <person name="Zong X."/>
        </authorList>
    </citation>
    <scope>NUCLEOTIDE SEQUENCE [LARGE SCALE GENOMIC DNA]</scope>
    <source>
        <strain evidence="2 3">cv. Zhongwan 6</strain>
    </source>
</reference>
<accession>A0A9D4Y0T3</accession>
<evidence type="ECO:0000259" key="1">
    <source>
        <dbReference type="Pfam" id="PF03078"/>
    </source>
</evidence>
<dbReference type="AlphaFoldDB" id="A0A9D4Y0T3"/>
<comment type="caution">
    <text evidence="2">The sequence shown here is derived from an EMBL/GenBank/DDBJ whole genome shotgun (WGS) entry which is preliminary data.</text>
</comment>
<feature type="domain" description="Arabidopsis retrotransposon Orf1 C-terminal" evidence="1">
    <location>
        <begin position="104"/>
        <end position="150"/>
    </location>
</feature>